<organism evidence="10 11">
    <name type="scientific">Peribacillus butanolivorans</name>
    <dbReference type="NCBI Taxonomy" id="421767"/>
    <lineage>
        <taxon>Bacteria</taxon>
        <taxon>Bacillati</taxon>
        <taxon>Bacillota</taxon>
        <taxon>Bacilli</taxon>
        <taxon>Bacillales</taxon>
        <taxon>Bacillaceae</taxon>
        <taxon>Peribacillus</taxon>
    </lineage>
</organism>
<comment type="pathway">
    <text evidence="9">Cofactor biosynthesis; biotin biosynthesis; biotin from 7,8-diaminononanoate: step 1/2.</text>
</comment>
<feature type="binding site" evidence="9">
    <location>
        <position position="110"/>
    </location>
    <ligand>
        <name>Mg(2+)</name>
        <dbReference type="ChEBI" id="CHEBI:18420"/>
    </ligand>
</feature>
<evidence type="ECO:0000256" key="9">
    <source>
        <dbReference type="HAMAP-Rule" id="MF_00336"/>
    </source>
</evidence>
<dbReference type="CDD" id="cd03109">
    <property type="entry name" value="DTBS"/>
    <property type="match status" value="1"/>
</dbReference>
<dbReference type="GO" id="GO:0004141">
    <property type="term" value="F:dethiobiotin synthase activity"/>
    <property type="evidence" value="ECO:0007669"/>
    <property type="project" value="UniProtKB-UniRule"/>
</dbReference>
<feature type="binding site" evidence="9">
    <location>
        <begin position="110"/>
        <end position="113"/>
    </location>
    <ligand>
        <name>ATP</name>
        <dbReference type="ChEBI" id="CHEBI:30616"/>
    </ligand>
</feature>
<dbReference type="HAMAP" id="MF_00336">
    <property type="entry name" value="BioD"/>
    <property type="match status" value="1"/>
</dbReference>
<feature type="binding site" evidence="9">
    <location>
        <begin position="174"/>
        <end position="175"/>
    </location>
    <ligand>
        <name>ATP</name>
        <dbReference type="ChEBI" id="CHEBI:30616"/>
    </ligand>
</feature>
<sequence>MGQAYFITGTGTDIGKTVATSLLYMSLQTMGKSVTIFKPFQTGLIHETNTYPDISWFEQELGVKAPGFYMLEPETSPHLAIKLTGQQIDEQKVVERVHELEQMYDIVLVEGAGGLAVPLIERADSFYMTTDLIRDCNMPVIFVSTSGLGSIHNVITTHSYAKLHDISVKTILYNHYRPDDEIHRDNILTVEKLTGLADLACIPTFVDVRKDLRVYILDLLSNHEFTQQLKEVFKNE</sequence>
<keyword evidence="2 9" id="KW-0436">Ligase</keyword>
<dbReference type="InterPro" id="IPR004472">
    <property type="entry name" value="DTB_synth_BioD"/>
</dbReference>
<dbReference type="PANTHER" id="PTHR43210:SF2">
    <property type="entry name" value="ATP-DEPENDENT DETHIOBIOTIN SYNTHETASE BIOD 2"/>
    <property type="match status" value="1"/>
</dbReference>
<feature type="binding site" evidence="9">
    <location>
        <position position="53"/>
    </location>
    <ligand>
        <name>Mg(2+)</name>
        <dbReference type="ChEBI" id="CHEBI:18420"/>
    </ligand>
</feature>
<comment type="similarity">
    <text evidence="9">Belongs to the dethiobiotin synthetase family.</text>
</comment>
<dbReference type="AlphaFoldDB" id="A0AAX0S5N9"/>
<comment type="subcellular location">
    <subcellularLocation>
        <location evidence="9">Cytoplasm</location>
    </subcellularLocation>
</comment>
<evidence type="ECO:0000313" key="10">
    <source>
        <dbReference type="EMBL" id="PEJ32932.1"/>
    </source>
</evidence>
<evidence type="ECO:0000256" key="5">
    <source>
        <dbReference type="ARBA" id="ARBA00022756"/>
    </source>
</evidence>
<dbReference type="EMBL" id="NUEQ01000021">
    <property type="protein sequence ID" value="PEJ32932.1"/>
    <property type="molecule type" value="Genomic_DNA"/>
</dbReference>
<feature type="active site" evidence="9">
    <location>
        <position position="38"/>
    </location>
</feature>
<dbReference type="GO" id="GO:0005524">
    <property type="term" value="F:ATP binding"/>
    <property type="evidence" value="ECO:0007669"/>
    <property type="project" value="UniProtKB-UniRule"/>
</dbReference>
<keyword evidence="7 9" id="KW-0460">Magnesium</keyword>
<dbReference type="GO" id="GO:0009102">
    <property type="term" value="P:biotin biosynthetic process"/>
    <property type="evidence" value="ECO:0007669"/>
    <property type="project" value="UniProtKB-UniRule"/>
</dbReference>
<comment type="function">
    <text evidence="9">Catalyzes a mechanistically unusual reaction, the ATP-dependent insertion of CO2 between the N7 and N8 nitrogen atoms of 7,8-diaminopelargonic acid (DAPA, also called 7,8-diammoniononanoate) to form a ureido ring.</text>
</comment>
<keyword evidence="3 9" id="KW-0479">Metal-binding</keyword>
<dbReference type="NCBIfam" id="TIGR00347">
    <property type="entry name" value="bioD"/>
    <property type="match status" value="1"/>
</dbReference>
<proteinExistence type="inferred from homology"/>
<evidence type="ECO:0000256" key="6">
    <source>
        <dbReference type="ARBA" id="ARBA00022840"/>
    </source>
</evidence>
<evidence type="ECO:0000256" key="7">
    <source>
        <dbReference type="ARBA" id="ARBA00022842"/>
    </source>
</evidence>
<accession>A0AAX0S5N9</accession>
<comment type="catalytic activity">
    <reaction evidence="8">
        <text>(7R,8S)-8-amino-7-(carboxyamino)nonanoate + ATP = (4R,5S)-dethiobiotin + ADP + phosphate + H(+)</text>
        <dbReference type="Rhea" id="RHEA:63684"/>
        <dbReference type="ChEBI" id="CHEBI:15378"/>
        <dbReference type="ChEBI" id="CHEBI:30616"/>
        <dbReference type="ChEBI" id="CHEBI:43474"/>
        <dbReference type="ChEBI" id="CHEBI:149470"/>
        <dbReference type="ChEBI" id="CHEBI:149473"/>
        <dbReference type="ChEBI" id="CHEBI:456216"/>
    </reaction>
</comment>
<feature type="binding site" evidence="9">
    <location>
        <begin position="13"/>
        <end position="18"/>
    </location>
    <ligand>
        <name>ATP</name>
        <dbReference type="ChEBI" id="CHEBI:30616"/>
    </ligand>
</feature>
<gene>
    <name evidence="9 10" type="primary">bioD</name>
    <name evidence="10" type="ORF">CN689_12640</name>
</gene>
<name>A0AAX0S5N9_9BACI</name>
<keyword evidence="5 9" id="KW-0093">Biotin biosynthesis</keyword>
<evidence type="ECO:0000256" key="2">
    <source>
        <dbReference type="ARBA" id="ARBA00022598"/>
    </source>
</evidence>
<dbReference type="GO" id="GO:0005829">
    <property type="term" value="C:cytosol"/>
    <property type="evidence" value="ECO:0007669"/>
    <property type="project" value="TreeGrafter"/>
</dbReference>
<reference evidence="10 11" key="1">
    <citation type="submission" date="2017-09" db="EMBL/GenBank/DDBJ databases">
        <title>Large-scale bioinformatics analysis of Bacillus genomes uncovers conserved roles of natural products in bacterial physiology.</title>
        <authorList>
            <consortium name="Agbiome Team Llc"/>
            <person name="Bleich R.M."/>
            <person name="Kirk G.J."/>
            <person name="Santa Maria K.C."/>
            <person name="Allen S.E."/>
            <person name="Farag S."/>
            <person name="Shank E.A."/>
            <person name="Bowers A."/>
        </authorList>
    </citation>
    <scope>NUCLEOTIDE SEQUENCE [LARGE SCALE GENOMIC DNA]</scope>
    <source>
        <strain evidence="10 11">AFS003229</strain>
    </source>
</reference>
<dbReference type="Pfam" id="PF13500">
    <property type="entry name" value="AAA_26"/>
    <property type="match status" value="1"/>
</dbReference>
<evidence type="ECO:0000256" key="8">
    <source>
        <dbReference type="ARBA" id="ARBA00047386"/>
    </source>
</evidence>
<dbReference type="InterPro" id="IPR027417">
    <property type="entry name" value="P-loop_NTPase"/>
</dbReference>
<dbReference type="EC" id="6.3.3.3" evidence="9"/>
<dbReference type="GO" id="GO:0000287">
    <property type="term" value="F:magnesium ion binding"/>
    <property type="evidence" value="ECO:0007669"/>
    <property type="project" value="UniProtKB-UniRule"/>
</dbReference>
<dbReference type="PANTHER" id="PTHR43210">
    <property type="entry name" value="DETHIOBIOTIN SYNTHETASE"/>
    <property type="match status" value="1"/>
</dbReference>
<keyword evidence="1 9" id="KW-0963">Cytoplasm</keyword>
<comment type="subunit">
    <text evidence="9">Homodimer.</text>
</comment>
<protein>
    <recommendedName>
        <fullName evidence="9">ATP-dependent dethiobiotin synthetase BioD</fullName>
        <ecNumber evidence="9">6.3.3.3</ecNumber>
    </recommendedName>
    <alternativeName>
        <fullName evidence="9">DTB synthetase</fullName>
        <shortName evidence="9">DTBS</shortName>
    </alternativeName>
    <alternativeName>
        <fullName evidence="9">Dethiobiotin synthase</fullName>
    </alternativeName>
</protein>
<evidence type="ECO:0000256" key="3">
    <source>
        <dbReference type="ARBA" id="ARBA00022723"/>
    </source>
</evidence>
<feature type="binding site" evidence="9">
    <location>
        <position position="42"/>
    </location>
    <ligand>
        <name>substrate</name>
    </ligand>
</feature>
<dbReference type="Gene3D" id="3.40.50.300">
    <property type="entry name" value="P-loop containing nucleotide triphosphate hydrolases"/>
    <property type="match status" value="1"/>
</dbReference>
<comment type="caution">
    <text evidence="9">Lacks conserved residue(s) required for the propagation of feature annotation.</text>
</comment>
<evidence type="ECO:0000256" key="4">
    <source>
        <dbReference type="ARBA" id="ARBA00022741"/>
    </source>
</evidence>
<feature type="binding site" evidence="9">
    <location>
        <position position="17"/>
    </location>
    <ligand>
        <name>Mg(2+)</name>
        <dbReference type="ChEBI" id="CHEBI:18420"/>
    </ligand>
</feature>
<dbReference type="Proteomes" id="UP000220106">
    <property type="component" value="Unassembled WGS sequence"/>
</dbReference>
<evidence type="ECO:0000313" key="11">
    <source>
        <dbReference type="Proteomes" id="UP000220106"/>
    </source>
</evidence>
<keyword evidence="6 9" id="KW-0067">ATP-binding</keyword>
<keyword evidence="4 9" id="KW-0547">Nucleotide-binding</keyword>
<dbReference type="PIRSF" id="PIRSF006755">
    <property type="entry name" value="DTB_synth"/>
    <property type="match status" value="1"/>
</dbReference>
<feature type="binding site" evidence="9">
    <location>
        <position position="53"/>
    </location>
    <ligand>
        <name>ATP</name>
        <dbReference type="ChEBI" id="CHEBI:30616"/>
    </ligand>
</feature>
<dbReference type="RefSeq" id="WP_098176138.1">
    <property type="nucleotide sequence ID" value="NZ_JAMWYI010000005.1"/>
</dbReference>
<dbReference type="SUPFAM" id="SSF52540">
    <property type="entry name" value="P-loop containing nucleoside triphosphate hydrolases"/>
    <property type="match status" value="1"/>
</dbReference>
<comment type="catalytic activity">
    <reaction evidence="9">
        <text>(7R,8S)-7,8-diammoniononanoate + CO2 + ATP = (4R,5S)-dethiobiotin + ADP + phosphate + 3 H(+)</text>
        <dbReference type="Rhea" id="RHEA:15805"/>
        <dbReference type="ChEBI" id="CHEBI:15378"/>
        <dbReference type="ChEBI" id="CHEBI:16526"/>
        <dbReference type="ChEBI" id="CHEBI:30616"/>
        <dbReference type="ChEBI" id="CHEBI:43474"/>
        <dbReference type="ChEBI" id="CHEBI:149469"/>
        <dbReference type="ChEBI" id="CHEBI:149473"/>
        <dbReference type="ChEBI" id="CHEBI:456216"/>
        <dbReference type="EC" id="6.3.3.3"/>
    </reaction>
</comment>
<comment type="cofactor">
    <cofactor evidence="9">
        <name>Mg(2+)</name>
        <dbReference type="ChEBI" id="CHEBI:18420"/>
    </cofactor>
</comment>
<evidence type="ECO:0000256" key="1">
    <source>
        <dbReference type="ARBA" id="ARBA00022490"/>
    </source>
</evidence>
<comment type="caution">
    <text evidence="10">The sequence shown here is derived from an EMBL/GenBank/DDBJ whole genome shotgun (WGS) entry which is preliminary data.</text>
</comment>